<dbReference type="PANTHER" id="PTHR38013:SF1">
    <property type="entry name" value="GLYCOPROTEIN_POLYSACCHARIDE METABOLISM"/>
    <property type="match status" value="1"/>
</dbReference>
<dbReference type="STRING" id="861298.SAMN04488136_104145"/>
<keyword evidence="1" id="KW-0732">Signal</keyword>
<evidence type="ECO:0000313" key="2">
    <source>
        <dbReference type="EMBL" id="SDG89984.1"/>
    </source>
</evidence>
<protein>
    <submittedName>
        <fullName evidence="2">Putative lipoprotein</fullName>
    </submittedName>
</protein>
<evidence type="ECO:0000313" key="3">
    <source>
        <dbReference type="Proteomes" id="UP000198854"/>
    </source>
</evidence>
<evidence type="ECO:0000256" key="1">
    <source>
        <dbReference type="SAM" id="SignalP"/>
    </source>
</evidence>
<dbReference type="Pfam" id="PF09619">
    <property type="entry name" value="YscW"/>
    <property type="match status" value="1"/>
</dbReference>
<reference evidence="2 3" key="1">
    <citation type="submission" date="2016-10" db="EMBL/GenBank/DDBJ databases">
        <authorList>
            <person name="de Groot N.N."/>
        </authorList>
    </citation>
    <scope>NUCLEOTIDE SEQUENCE [LARGE SCALE GENOMIC DNA]</scope>
    <source>
        <strain evidence="2 3">CGMCC 1.10228</strain>
    </source>
</reference>
<keyword evidence="3" id="KW-1185">Reference proteome</keyword>
<feature type="signal peptide" evidence="1">
    <location>
        <begin position="1"/>
        <end position="18"/>
    </location>
</feature>
<name>A0A1G7Y0R8_9VIBR</name>
<dbReference type="OrthoDB" id="5348860at2"/>
<dbReference type="EMBL" id="FNDD01000004">
    <property type="protein sequence ID" value="SDG89984.1"/>
    <property type="molecule type" value="Genomic_DNA"/>
</dbReference>
<dbReference type="PROSITE" id="PS51257">
    <property type="entry name" value="PROKAR_LIPOPROTEIN"/>
    <property type="match status" value="1"/>
</dbReference>
<organism evidence="2 3">
    <name type="scientific">Vibrio xiamenensis</name>
    <dbReference type="NCBI Taxonomy" id="861298"/>
    <lineage>
        <taxon>Bacteria</taxon>
        <taxon>Pseudomonadati</taxon>
        <taxon>Pseudomonadota</taxon>
        <taxon>Gammaproteobacteria</taxon>
        <taxon>Vibrionales</taxon>
        <taxon>Vibrionaceae</taxon>
        <taxon>Vibrio</taxon>
    </lineage>
</organism>
<dbReference type="PANTHER" id="PTHR38013">
    <property type="entry name" value="GLYCOPROTEIN/POLYSACCHARIDE METABOLISM"/>
    <property type="match status" value="1"/>
</dbReference>
<dbReference type="RefSeq" id="WP_093270394.1">
    <property type="nucleotide sequence ID" value="NZ_FNDD01000004.1"/>
</dbReference>
<dbReference type="InterPro" id="IPR053196">
    <property type="entry name" value="Lipoprotein_YbaY-like"/>
</dbReference>
<accession>A0A1G7Y0R8</accession>
<dbReference type="InterPro" id="IPR039366">
    <property type="entry name" value="Pilotin"/>
</dbReference>
<gene>
    <name evidence="2" type="ORF">SAMN04488136_104145</name>
</gene>
<feature type="chain" id="PRO_5011563225" evidence="1">
    <location>
        <begin position="19"/>
        <end position="142"/>
    </location>
</feature>
<dbReference type="Proteomes" id="UP000198854">
    <property type="component" value="Unassembled WGS sequence"/>
</dbReference>
<dbReference type="AlphaFoldDB" id="A0A1G7Y0R8"/>
<sequence length="142" mass="15603">MKKAFTLFMSVAVASVLAGCQTSDSESSMNQVQSISGSLTYKERLALPDDAVVTVMLRDVSRADAPAKILTSQQFETQGAQVPFHFELLYDKDQIDTRHTYSVGARIEVNGKLRFITDTSYPVITDDKHTKVVDIKLIGVSG</sequence>
<keyword evidence="2" id="KW-0449">Lipoprotein</keyword>
<proteinExistence type="predicted"/>